<comment type="caution">
    <text evidence="2">The sequence shown here is derived from an EMBL/GenBank/DDBJ whole genome shotgun (WGS) entry which is preliminary data.</text>
</comment>
<dbReference type="Gene3D" id="1.10.260.40">
    <property type="entry name" value="lambda repressor-like DNA-binding domains"/>
    <property type="match status" value="1"/>
</dbReference>
<accession>A0A919MQQ5</accession>
<dbReference type="SUPFAM" id="SSF47413">
    <property type="entry name" value="lambda repressor-like DNA-binding domains"/>
    <property type="match status" value="1"/>
</dbReference>
<keyword evidence="3" id="KW-1185">Reference proteome</keyword>
<name>A0A919MQQ5_9ACTN</name>
<sequence>MIDRETEPVNQHRSPTIRRRRLGVELRRHREAAGVTIDVVAERLGCSTSKVSRIETGHTTATPSDVNRILDIYGVNDSVKSELVQIAREARQKGWWHPYSTVLTGAYVGLEAAARSIRVFEQQLVPGLLQSEEYAIAMIRAARLEDTDREIAQRVRVRMERQALLIQDDPIDLQVVLDEAVLSRPVGGDAVMRDQLIRLIEAAELPNVTLQILPFASGAHAGMDGAFVILEFEEEGDADVVFIDNATGGLFLEKADELRKYISIYDTARRSALTPAESVEMIEMLVEEPLWKSKRRVSGSI</sequence>
<protein>
    <submittedName>
        <fullName evidence="2">Transcriptional regulator</fullName>
    </submittedName>
</protein>
<feature type="domain" description="HTH cro/C1-type" evidence="1">
    <location>
        <begin position="26"/>
        <end position="83"/>
    </location>
</feature>
<evidence type="ECO:0000259" key="1">
    <source>
        <dbReference type="PROSITE" id="PS50943"/>
    </source>
</evidence>
<dbReference type="PROSITE" id="PS50943">
    <property type="entry name" value="HTH_CROC1"/>
    <property type="match status" value="1"/>
</dbReference>
<evidence type="ECO:0000313" key="2">
    <source>
        <dbReference type="EMBL" id="GIE96396.1"/>
    </source>
</evidence>
<dbReference type="EMBL" id="BOMV01000043">
    <property type="protein sequence ID" value="GIE96396.1"/>
    <property type="molecule type" value="Genomic_DNA"/>
</dbReference>
<dbReference type="Pfam" id="PF19054">
    <property type="entry name" value="DUF5753"/>
    <property type="match status" value="1"/>
</dbReference>
<dbReference type="GO" id="GO:0003677">
    <property type="term" value="F:DNA binding"/>
    <property type="evidence" value="ECO:0007669"/>
    <property type="project" value="InterPro"/>
</dbReference>
<organism evidence="2 3">
    <name type="scientific">Paractinoplanes rishiriensis</name>
    <dbReference type="NCBI Taxonomy" id="1050105"/>
    <lineage>
        <taxon>Bacteria</taxon>
        <taxon>Bacillati</taxon>
        <taxon>Actinomycetota</taxon>
        <taxon>Actinomycetes</taxon>
        <taxon>Micromonosporales</taxon>
        <taxon>Micromonosporaceae</taxon>
        <taxon>Paractinoplanes</taxon>
    </lineage>
</organism>
<dbReference type="InterPro" id="IPR010982">
    <property type="entry name" value="Lambda_DNA-bd_dom_sf"/>
</dbReference>
<dbReference type="CDD" id="cd00093">
    <property type="entry name" value="HTH_XRE"/>
    <property type="match status" value="1"/>
</dbReference>
<dbReference type="Proteomes" id="UP000636960">
    <property type="component" value="Unassembled WGS sequence"/>
</dbReference>
<evidence type="ECO:0000313" key="3">
    <source>
        <dbReference type="Proteomes" id="UP000636960"/>
    </source>
</evidence>
<dbReference type="AlphaFoldDB" id="A0A919MQQ5"/>
<gene>
    <name evidence="2" type="ORF">Ari01nite_38610</name>
</gene>
<dbReference type="InterPro" id="IPR043917">
    <property type="entry name" value="DUF5753"/>
</dbReference>
<dbReference type="InterPro" id="IPR001387">
    <property type="entry name" value="Cro/C1-type_HTH"/>
</dbReference>
<reference evidence="2" key="1">
    <citation type="submission" date="2021-01" db="EMBL/GenBank/DDBJ databases">
        <title>Whole genome shotgun sequence of Actinoplanes rishiriensis NBRC 108556.</title>
        <authorList>
            <person name="Komaki H."/>
            <person name="Tamura T."/>
        </authorList>
    </citation>
    <scope>NUCLEOTIDE SEQUENCE</scope>
    <source>
        <strain evidence="2">NBRC 108556</strain>
    </source>
</reference>
<dbReference type="Pfam" id="PF13560">
    <property type="entry name" value="HTH_31"/>
    <property type="match status" value="1"/>
</dbReference>
<dbReference type="SMART" id="SM00530">
    <property type="entry name" value="HTH_XRE"/>
    <property type="match status" value="1"/>
</dbReference>
<proteinExistence type="predicted"/>